<protein>
    <submittedName>
        <fullName evidence="7">Pyruvate oxidase</fullName>
        <ecNumber evidence="7">1.2.5.1</ecNumber>
    </submittedName>
</protein>
<evidence type="ECO:0000259" key="5">
    <source>
        <dbReference type="Pfam" id="PF02775"/>
    </source>
</evidence>
<evidence type="ECO:0000313" key="7">
    <source>
        <dbReference type="EMBL" id="CAG6394759.1"/>
    </source>
</evidence>
<dbReference type="Pfam" id="PF02775">
    <property type="entry name" value="TPP_enzyme_C"/>
    <property type="match status" value="1"/>
</dbReference>
<dbReference type="PANTHER" id="PTHR42981:SF2">
    <property type="entry name" value="PYRUVATE DEHYDROGENASE [UBIQUINONE]"/>
    <property type="match status" value="1"/>
</dbReference>
<dbReference type="InterPro" id="IPR047212">
    <property type="entry name" value="TPP_POXB-like"/>
</dbReference>
<evidence type="ECO:0000259" key="6">
    <source>
        <dbReference type="Pfam" id="PF02776"/>
    </source>
</evidence>
<keyword evidence="7" id="KW-0670">Pyruvate</keyword>
<dbReference type="InterPro" id="IPR047211">
    <property type="entry name" value="POXB-like"/>
</dbReference>
<dbReference type="GO" id="GO:0052737">
    <property type="term" value="F:pyruvate dehydrogenase (quinone) activity"/>
    <property type="evidence" value="ECO:0007669"/>
    <property type="project" value="UniProtKB-EC"/>
</dbReference>
<name>A0A9W4GRU7_9ACTN</name>
<dbReference type="GO" id="GO:0000287">
    <property type="term" value="F:magnesium ion binding"/>
    <property type="evidence" value="ECO:0007669"/>
    <property type="project" value="InterPro"/>
</dbReference>
<comment type="similarity">
    <text evidence="1 3">Belongs to the TPP enzyme family.</text>
</comment>
<reference evidence="7" key="1">
    <citation type="submission" date="2021-05" db="EMBL/GenBank/DDBJ databases">
        <authorList>
            <person name="Arsene-Ploetze F."/>
        </authorList>
    </citation>
    <scope>NUCLEOTIDE SEQUENCE</scope>
    <source>
        <strain evidence="7">DSM 42138</strain>
    </source>
</reference>
<dbReference type="Pfam" id="PF02776">
    <property type="entry name" value="TPP_enzyme_N"/>
    <property type="match status" value="1"/>
</dbReference>
<evidence type="ECO:0000256" key="3">
    <source>
        <dbReference type="RuleBase" id="RU362132"/>
    </source>
</evidence>
<feature type="domain" description="Thiamine pyrophosphate enzyme central" evidence="4">
    <location>
        <begin position="194"/>
        <end position="320"/>
    </location>
</feature>
<dbReference type="EC" id="1.2.5.1" evidence="7"/>
<keyword evidence="8" id="KW-1185">Reference proteome</keyword>
<dbReference type="InterPro" id="IPR029035">
    <property type="entry name" value="DHS-like_NAD/FAD-binding_dom"/>
</dbReference>
<evidence type="ECO:0000259" key="4">
    <source>
        <dbReference type="Pfam" id="PF00205"/>
    </source>
</evidence>
<gene>
    <name evidence="7" type="primary">poxB</name>
    <name evidence="7" type="ORF">SCOCK_290095</name>
</gene>
<keyword evidence="2 3" id="KW-0786">Thiamine pyrophosphate</keyword>
<dbReference type="Gene3D" id="3.40.50.1220">
    <property type="entry name" value="TPP-binding domain"/>
    <property type="match status" value="1"/>
</dbReference>
<dbReference type="GO" id="GO:0030976">
    <property type="term" value="F:thiamine pyrophosphate binding"/>
    <property type="evidence" value="ECO:0007669"/>
    <property type="project" value="InterPro"/>
</dbReference>
<dbReference type="NCBIfam" id="NF006591">
    <property type="entry name" value="PRK09124.1"/>
    <property type="match status" value="1"/>
</dbReference>
<dbReference type="InterPro" id="IPR012001">
    <property type="entry name" value="Thiamin_PyroP_enz_TPP-bd_dom"/>
</dbReference>
<dbReference type="InterPro" id="IPR011766">
    <property type="entry name" value="TPP_enzyme_TPP-bd"/>
</dbReference>
<dbReference type="Gene3D" id="3.40.50.970">
    <property type="match status" value="2"/>
</dbReference>
<comment type="caution">
    <text evidence="7">The sequence shown here is derived from an EMBL/GenBank/DDBJ whole genome shotgun (WGS) entry which is preliminary data.</text>
</comment>
<dbReference type="PANTHER" id="PTHR42981">
    <property type="entry name" value="PYRUVATE DEHYDROGENASE [UBIQUINONE]"/>
    <property type="match status" value="1"/>
</dbReference>
<dbReference type="InterPro" id="IPR047210">
    <property type="entry name" value="TPP_PYR_POXB-like"/>
</dbReference>
<dbReference type="CDD" id="cd02014">
    <property type="entry name" value="TPP_POX"/>
    <property type="match status" value="1"/>
</dbReference>
<sequence>MAKQSIAEQYVDLMARAGVRRIYGVVGDSLNPVVDAIRRHNGVEWVQVRHEEVAAFAAGAEAQLTGRLAACAGSCGPGNLHLINGLYDAHRSQAPVLALAAHIPSGEIGTGYFQETHPDRLFAECSHYSELVSSARQMPRVVQTAIQHAVGRRGVSVVALSGDTAAEDSPDAAPELAVPLDLPAIRPGDRELIRLTELVDAADRVMVFCGRGVAGAHAEVMAFAEKVKSPIGHALRGKEHVQYDNPYDVGMSGLLGYGAAYDAMHECDLLLLLGTDFPYTDFLPRHVRTVQVDVQPERLGRRTGLELAVWGDVRETLRCLTPAVQEKSSRRFLDRMLERHARALEGAVNAYTRHVDRHTPIHPEYVASVLDEEAADDAVFTVDTGMCCVWAARYLTPNGRRRILGSFVHGSMANALPQAIGAQFLDRKRQVVSLSGDGGFSMLMGDFLTLVQYGLPVKVVVFNNSSLGMVDLEMMVDGLPPHGTTYPHTDFAAIARAAGARGIRVEKPAEVRDALREAFAHDGPALVDVVTDPAALAVPPKITVGQVSGFALSAGRTVLTGGVGRMAHLARANLRNVPRP</sequence>
<dbReference type="Pfam" id="PF00205">
    <property type="entry name" value="TPP_enzyme_M"/>
    <property type="match status" value="1"/>
</dbReference>
<organism evidence="7 8">
    <name type="scientific">Actinacidiphila cocklensis</name>
    <dbReference type="NCBI Taxonomy" id="887465"/>
    <lineage>
        <taxon>Bacteria</taxon>
        <taxon>Bacillati</taxon>
        <taxon>Actinomycetota</taxon>
        <taxon>Actinomycetes</taxon>
        <taxon>Kitasatosporales</taxon>
        <taxon>Streptomycetaceae</taxon>
        <taxon>Actinacidiphila</taxon>
    </lineage>
</organism>
<evidence type="ECO:0000313" key="8">
    <source>
        <dbReference type="Proteomes" id="UP001152519"/>
    </source>
</evidence>
<feature type="domain" description="Thiamine pyrophosphate enzyme TPP-binding" evidence="5">
    <location>
        <begin position="383"/>
        <end position="529"/>
    </location>
</feature>
<accession>A0A9W4GRU7</accession>
<evidence type="ECO:0000256" key="1">
    <source>
        <dbReference type="ARBA" id="ARBA00007812"/>
    </source>
</evidence>
<dbReference type="AlphaFoldDB" id="A0A9W4GRU7"/>
<dbReference type="EMBL" id="CAJSLV010000058">
    <property type="protein sequence ID" value="CAG6394759.1"/>
    <property type="molecule type" value="Genomic_DNA"/>
</dbReference>
<dbReference type="NCBIfam" id="NF005114">
    <property type="entry name" value="PRK06546.1"/>
    <property type="match status" value="1"/>
</dbReference>
<dbReference type="InterPro" id="IPR012000">
    <property type="entry name" value="Thiamin_PyroP_enz_cen_dom"/>
</dbReference>
<dbReference type="SUPFAM" id="SSF52467">
    <property type="entry name" value="DHS-like NAD/FAD-binding domain"/>
    <property type="match status" value="1"/>
</dbReference>
<dbReference type="InterPro" id="IPR029061">
    <property type="entry name" value="THDP-binding"/>
</dbReference>
<dbReference type="SUPFAM" id="SSF52518">
    <property type="entry name" value="Thiamin diphosphate-binding fold (THDP-binding)"/>
    <property type="match status" value="2"/>
</dbReference>
<proteinExistence type="inferred from homology"/>
<feature type="domain" description="Thiamine pyrophosphate enzyme N-terminal TPP-binding" evidence="6">
    <location>
        <begin position="6"/>
        <end position="116"/>
    </location>
</feature>
<dbReference type="RefSeq" id="WP_251491493.1">
    <property type="nucleotide sequence ID" value="NZ_CAJSLV010000058.1"/>
</dbReference>
<keyword evidence="7" id="KW-0560">Oxidoreductase</keyword>
<evidence type="ECO:0000256" key="2">
    <source>
        <dbReference type="ARBA" id="ARBA00023052"/>
    </source>
</evidence>
<dbReference type="CDD" id="cd07039">
    <property type="entry name" value="TPP_PYR_POX"/>
    <property type="match status" value="1"/>
</dbReference>
<dbReference type="Proteomes" id="UP001152519">
    <property type="component" value="Unassembled WGS sequence"/>
</dbReference>